<keyword evidence="1" id="KW-1133">Transmembrane helix</keyword>
<evidence type="ECO:0000313" key="3">
    <source>
        <dbReference type="Proteomes" id="UP001295794"/>
    </source>
</evidence>
<feature type="transmembrane region" description="Helical" evidence="1">
    <location>
        <begin position="82"/>
        <end position="103"/>
    </location>
</feature>
<dbReference type="EMBL" id="CAVNYO010000440">
    <property type="protein sequence ID" value="CAK5280681.1"/>
    <property type="molecule type" value="Genomic_DNA"/>
</dbReference>
<feature type="transmembrane region" description="Helical" evidence="1">
    <location>
        <begin position="54"/>
        <end position="76"/>
    </location>
</feature>
<evidence type="ECO:0000256" key="1">
    <source>
        <dbReference type="SAM" id="Phobius"/>
    </source>
</evidence>
<accession>A0AAD2HSU1</accession>
<organism evidence="2 3">
    <name type="scientific">Mycena citricolor</name>
    <dbReference type="NCBI Taxonomy" id="2018698"/>
    <lineage>
        <taxon>Eukaryota</taxon>
        <taxon>Fungi</taxon>
        <taxon>Dikarya</taxon>
        <taxon>Basidiomycota</taxon>
        <taxon>Agaricomycotina</taxon>
        <taxon>Agaricomycetes</taxon>
        <taxon>Agaricomycetidae</taxon>
        <taxon>Agaricales</taxon>
        <taxon>Marasmiineae</taxon>
        <taxon>Mycenaceae</taxon>
        <taxon>Mycena</taxon>
    </lineage>
</organism>
<evidence type="ECO:0000313" key="2">
    <source>
        <dbReference type="EMBL" id="CAK5280681.1"/>
    </source>
</evidence>
<keyword evidence="1" id="KW-0812">Transmembrane</keyword>
<keyword evidence="1" id="KW-0472">Membrane</keyword>
<gene>
    <name evidence="2" type="ORF">MYCIT1_LOCUS31264</name>
</gene>
<protein>
    <recommendedName>
        <fullName evidence="4">Transmembrane protein</fullName>
    </recommendedName>
</protein>
<comment type="caution">
    <text evidence="2">The sequence shown here is derived from an EMBL/GenBank/DDBJ whole genome shotgun (WGS) entry which is preliminary data.</text>
</comment>
<dbReference type="Proteomes" id="UP001295794">
    <property type="component" value="Unassembled WGS sequence"/>
</dbReference>
<proteinExistence type="predicted"/>
<feature type="transmembrane region" description="Helical" evidence="1">
    <location>
        <begin position="127"/>
        <end position="157"/>
    </location>
</feature>
<sequence>MSDSTPLLADVDGVDTKASDLKLDAEAELAAPLAFRMPAEDGPKHAFPINARGILLLLSLVLVEAIWTVFVVMLVFVPAFGILIPVAVSTVPSAVILGLLLYAGRRHHTAAKANGDKRPLRRNINQIRVLMVLGTSWLVMAILTALFVPLLCAPLFLLCLIRMSEIVSVTSIV</sequence>
<dbReference type="AlphaFoldDB" id="A0AAD2HSU1"/>
<name>A0AAD2HSU1_9AGAR</name>
<keyword evidence="3" id="KW-1185">Reference proteome</keyword>
<evidence type="ECO:0008006" key="4">
    <source>
        <dbReference type="Google" id="ProtNLM"/>
    </source>
</evidence>
<reference evidence="2" key="1">
    <citation type="submission" date="2023-11" db="EMBL/GenBank/DDBJ databases">
        <authorList>
            <person name="De Vega J J."/>
            <person name="De Vega J J."/>
        </authorList>
    </citation>
    <scope>NUCLEOTIDE SEQUENCE</scope>
</reference>
<feature type="non-terminal residue" evidence="2">
    <location>
        <position position="1"/>
    </location>
</feature>